<protein>
    <submittedName>
        <fullName evidence="4">DUF6542 domain-containing protein</fullName>
    </submittedName>
</protein>
<dbReference type="InterPro" id="IPR046672">
    <property type="entry name" value="DUF6542"/>
</dbReference>
<organism evidence="4 5">
    <name type="scientific">Pseudonocardia spirodelae</name>
    <dbReference type="NCBI Taxonomy" id="3133431"/>
    <lineage>
        <taxon>Bacteria</taxon>
        <taxon>Bacillati</taxon>
        <taxon>Actinomycetota</taxon>
        <taxon>Actinomycetes</taxon>
        <taxon>Pseudonocardiales</taxon>
        <taxon>Pseudonocardiaceae</taxon>
        <taxon>Pseudonocardia</taxon>
    </lineage>
</organism>
<evidence type="ECO:0000313" key="4">
    <source>
        <dbReference type="EMBL" id="MEJ8280457.1"/>
    </source>
</evidence>
<feature type="region of interest" description="Disordered" evidence="1">
    <location>
        <begin position="1"/>
        <end position="25"/>
    </location>
</feature>
<dbReference type="RefSeq" id="WP_340291603.1">
    <property type="nucleotide sequence ID" value="NZ_JBBJUP010000012.1"/>
</dbReference>
<feature type="transmembrane region" description="Helical" evidence="2">
    <location>
        <begin position="30"/>
        <end position="55"/>
    </location>
</feature>
<evidence type="ECO:0000256" key="2">
    <source>
        <dbReference type="SAM" id="Phobius"/>
    </source>
</evidence>
<keyword evidence="5" id="KW-1185">Reference proteome</keyword>
<feature type="region of interest" description="Disordered" evidence="1">
    <location>
        <begin position="167"/>
        <end position="301"/>
    </location>
</feature>
<feature type="transmembrane region" description="Helical" evidence="2">
    <location>
        <begin position="95"/>
        <end position="112"/>
    </location>
</feature>
<keyword evidence="2" id="KW-0472">Membrane</keyword>
<feature type="transmembrane region" description="Helical" evidence="2">
    <location>
        <begin position="132"/>
        <end position="152"/>
    </location>
</feature>
<sequence>MTTDRSSSARRPGRSGRPARGGWPVRERSLIPPVLGVPPLAATGLAVGTTAIGVFADLVRIGTVGRVFEIAYLLGCVLAVSWVRRRGIFLPAVQPPLLLAVLVPLVAVLIGAPSGGGTAQSVLMAGAPLINAFPAMAVTTVVVLLVAGFRLLRQRLGPDDAVGRLRARLGLDPGGHDPDGPRGAPGRGAATASRSRTTGTATAATTTGTARPGSARSGTATGSRTTGTARTGSTRTGSARSASTGTARRDGDTSRGSARTGSTGRSGGTGSGRSGGSRTDPPSSRGTTRGGGTGRTRRDPR</sequence>
<accession>A0ABU8T9T8</accession>
<feature type="transmembrane region" description="Helical" evidence="2">
    <location>
        <begin position="61"/>
        <end position="83"/>
    </location>
</feature>
<feature type="compositionally biased region" description="Low complexity" evidence="1">
    <location>
        <begin position="254"/>
        <end position="263"/>
    </location>
</feature>
<name>A0ABU8T9T8_9PSEU</name>
<feature type="compositionally biased region" description="Low complexity" evidence="1">
    <location>
        <begin position="1"/>
        <end position="22"/>
    </location>
</feature>
<evidence type="ECO:0000259" key="3">
    <source>
        <dbReference type="Pfam" id="PF20177"/>
    </source>
</evidence>
<feature type="domain" description="DUF6542" evidence="3">
    <location>
        <begin position="36"/>
        <end position="155"/>
    </location>
</feature>
<dbReference type="Proteomes" id="UP001364211">
    <property type="component" value="Unassembled WGS sequence"/>
</dbReference>
<dbReference type="Pfam" id="PF20177">
    <property type="entry name" value="DUF6542"/>
    <property type="match status" value="1"/>
</dbReference>
<gene>
    <name evidence="4" type="ORF">WJX68_16055</name>
</gene>
<keyword evidence="2" id="KW-0812">Transmembrane</keyword>
<evidence type="ECO:0000313" key="5">
    <source>
        <dbReference type="Proteomes" id="UP001364211"/>
    </source>
</evidence>
<dbReference type="EMBL" id="JBBJUP010000012">
    <property type="protein sequence ID" value="MEJ8280457.1"/>
    <property type="molecule type" value="Genomic_DNA"/>
</dbReference>
<feature type="compositionally biased region" description="Gly residues" evidence="1">
    <location>
        <begin position="264"/>
        <end position="275"/>
    </location>
</feature>
<feature type="compositionally biased region" description="Low complexity" evidence="1">
    <location>
        <begin position="181"/>
        <end position="246"/>
    </location>
</feature>
<keyword evidence="2" id="KW-1133">Transmembrane helix</keyword>
<evidence type="ECO:0000256" key="1">
    <source>
        <dbReference type="SAM" id="MobiDB-lite"/>
    </source>
</evidence>
<proteinExistence type="predicted"/>
<feature type="compositionally biased region" description="Low complexity" evidence="1">
    <location>
        <begin position="276"/>
        <end position="287"/>
    </location>
</feature>
<comment type="caution">
    <text evidence="4">The sequence shown here is derived from an EMBL/GenBank/DDBJ whole genome shotgun (WGS) entry which is preliminary data.</text>
</comment>
<reference evidence="4 5" key="1">
    <citation type="submission" date="2024-03" db="EMBL/GenBank/DDBJ databases">
        <title>Draft genome sequence of Pseudonocardia sp. DW16-2.</title>
        <authorList>
            <person name="Duangmal K."/>
        </authorList>
    </citation>
    <scope>NUCLEOTIDE SEQUENCE [LARGE SCALE GENOMIC DNA]</scope>
    <source>
        <strain evidence="4 5">DW16-2</strain>
    </source>
</reference>